<organism evidence="4">
    <name type="scientific">Trichophyton rubrum CBS 288.86</name>
    <dbReference type="NCBI Taxonomy" id="1215330"/>
    <lineage>
        <taxon>Eukaryota</taxon>
        <taxon>Fungi</taxon>
        <taxon>Dikarya</taxon>
        <taxon>Ascomycota</taxon>
        <taxon>Pezizomycotina</taxon>
        <taxon>Eurotiomycetes</taxon>
        <taxon>Eurotiomycetidae</taxon>
        <taxon>Onygenales</taxon>
        <taxon>Arthrodermataceae</taxon>
        <taxon>Trichophyton</taxon>
    </lineage>
</organism>
<accession>A0A022VNY0</accession>
<dbReference type="PANTHER" id="PTHR46590:SF1">
    <property type="entry name" value="PHOSPHATIDYLINOSITOL TRANSFER PROTEIN CSR1"/>
    <property type="match status" value="1"/>
</dbReference>
<reference evidence="4" key="1">
    <citation type="submission" date="2014-02" db="EMBL/GenBank/DDBJ databases">
        <title>The Genome Sequence of Trichophyton rubrum (morphotype fischeri) CBS 288.86.</title>
        <authorList>
            <consortium name="The Broad Institute Genomics Platform"/>
            <person name="Cuomo C.A."/>
            <person name="White T.C."/>
            <person name="Graser Y."/>
            <person name="Martinez-Rossi N."/>
            <person name="Heitman J."/>
            <person name="Young S.K."/>
            <person name="Zeng Q."/>
            <person name="Gargeya S."/>
            <person name="Abouelleil A."/>
            <person name="Alvarado L."/>
            <person name="Chapman S.B."/>
            <person name="Gainer-Dewar J."/>
            <person name="Goldberg J."/>
            <person name="Griggs A."/>
            <person name="Gujja S."/>
            <person name="Hansen M."/>
            <person name="Howarth C."/>
            <person name="Imamovic A."/>
            <person name="Larimer J."/>
            <person name="Martinez D."/>
            <person name="Murphy C."/>
            <person name="Pearson M.D."/>
            <person name="Persinoti G."/>
            <person name="Poon T."/>
            <person name="Priest M."/>
            <person name="Roberts A.D."/>
            <person name="Saif S."/>
            <person name="Shea T.D."/>
            <person name="Sykes S.N."/>
            <person name="Wortman J."/>
            <person name="Nusbaum C."/>
            <person name="Birren B."/>
        </authorList>
    </citation>
    <scope>NUCLEOTIDE SEQUENCE [LARGE SCALE GENOMIC DNA]</scope>
    <source>
        <strain evidence="4">CBS 288.86</strain>
    </source>
</reference>
<name>A0A022VNY0_TRIRU</name>
<feature type="region of interest" description="Disordered" evidence="1">
    <location>
        <begin position="584"/>
        <end position="609"/>
    </location>
</feature>
<dbReference type="EMBL" id="KK207941">
    <property type="protein sequence ID" value="EZF47609.1"/>
    <property type="molecule type" value="Genomic_DNA"/>
</dbReference>
<dbReference type="PANTHER" id="PTHR46590">
    <property type="entry name" value="PHOSPHATIDYLINOSITOL TRANSFER PROTEIN CSR1-RELATED"/>
    <property type="match status" value="1"/>
</dbReference>
<feature type="compositionally biased region" description="Low complexity" evidence="1">
    <location>
        <begin position="208"/>
        <end position="220"/>
    </location>
</feature>
<protein>
    <recommendedName>
        <fullName evidence="3">CRAL-TRIO domain-containing protein</fullName>
    </recommendedName>
</protein>
<dbReference type="SUPFAM" id="SSF52087">
    <property type="entry name" value="CRAL/TRIO domain"/>
    <property type="match status" value="1"/>
</dbReference>
<dbReference type="InterPro" id="IPR036865">
    <property type="entry name" value="CRAL-TRIO_dom_sf"/>
</dbReference>
<dbReference type="SUPFAM" id="SSF46938">
    <property type="entry name" value="CRAL/TRIO N-terminal domain"/>
    <property type="match status" value="1"/>
</dbReference>
<dbReference type="SMART" id="SM00516">
    <property type="entry name" value="SEC14"/>
    <property type="match status" value="1"/>
</dbReference>
<feature type="region of interest" description="Disordered" evidence="1">
    <location>
        <begin position="112"/>
        <end position="135"/>
    </location>
</feature>
<feature type="domain" description="CRAL-TRIO" evidence="3">
    <location>
        <begin position="327"/>
        <end position="484"/>
    </location>
</feature>
<evidence type="ECO:0000256" key="1">
    <source>
        <dbReference type="SAM" id="MobiDB-lite"/>
    </source>
</evidence>
<dbReference type="InterPro" id="IPR001251">
    <property type="entry name" value="CRAL-TRIO_dom"/>
</dbReference>
<dbReference type="AlphaFoldDB" id="A0A022VNY0"/>
<dbReference type="PROSITE" id="PS50191">
    <property type="entry name" value="CRAL_TRIO"/>
    <property type="match status" value="1"/>
</dbReference>
<feature type="transmembrane region" description="Helical" evidence="2">
    <location>
        <begin position="74"/>
        <end position="95"/>
    </location>
</feature>
<dbReference type="Pfam" id="PF00650">
    <property type="entry name" value="CRAL_TRIO"/>
    <property type="match status" value="1"/>
</dbReference>
<evidence type="ECO:0000259" key="3">
    <source>
        <dbReference type="PROSITE" id="PS50191"/>
    </source>
</evidence>
<evidence type="ECO:0000313" key="4">
    <source>
        <dbReference type="EMBL" id="EZF47609.1"/>
    </source>
</evidence>
<dbReference type="SMART" id="SM01100">
    <property type="entry name" value="CRAL_TRIO_N"/>
    <property type="match status" value="1"/>
</dbReference>
<gene>
    <name evidence="4" type="ORF">H103_08610</name>
</gene>
<dbReference type="OrthoDB" id="43460at2759"/>
<feature type="compositionally biased region" description="Polar residues" evidence="1">
    <location>
        <begin position="122"/>
        <end position="131"/>
    </location>
</feature>
<dbReference type="InterPro" id="IPR036273">
    <property type="entry name" value="CRAL/TRIO_N_dom_sf"/>
</dbReference>
<proteinExistence type="predicted"/>
<dbReference type="Gene3D" id="3.40.525.10">
    <property type="entry name" value="CRAL-TRIO lipid binding domain"/>
    <property type="match status" value="1"/>
</dbReference>
<dbReference type="Proteomes" id="UP000023758">
    <property type="component" value="Unassembled WGS sequence"/>
</dbReference>
<keyword evidence="2" id="KW-1133">Transmembrane helix</keyword>
<feature type="region of interest" description="Disordered" evidence="1">
    <location>
        <begin position="163"/>
        <end position="220"/>
    </location>
</feature>
<dbReference type="InterPro" id="IPR011074">
    <property type="entry name" value="CRAL/TRIO_N_dom"/>
</dbReference>
<dbReference type="InterPro" id="IPR052432">
    <property type="entry name" value="PITP/CRAL-TRIO"/>
</dbReference>
<keyword evidence="2" id="KW-0812">Transmembrane</keyword>
<dbReference type="HOGENOM" id="CLU_016665_3_0_1"/>
<dbReference type="CDD" id="cd00170">
    <property type="entry name" value="SEC14"/>
    <property type="match status" value="1"/>
</dbReference>
<evidence type="ECO:0000256" key="2">
    <source>
        <dbReference type="SAM" id="Phobius"/>
    </source>
</evidence>
<keyword evidence="2" id="KW-0472">Membrane</keyword>
<sequence length="609" mass="68569">MRNRLPCRYTFTTQPQSLLALLRPVTLGRCIGYQVQLPRLSSTGNTLSSGAPFSSRALPRPPYGQEHILRASSVWTFSVSALVLCSGLALGALYIRDRKQQHPPLPAVPLPKRIEPPHIHHNTTMSEQQKPTGHVGNLTKEEEEKLQELWTALFKVCGVVASEGPEKEQKPKQQNGNGENATSSDTSSPDAKKPKKRLGFFSRKSESPSESPSSDSVSNSVAAMKLSDTDDKYGETSQFLEALKDTSPEEIRLVFWSMVRHDHPDALLLRFLRARKYDVNRALVMLVSAFRWRSQTMNIDDIMAKGDCFMEEESKSDDPAKKQEASDFAKLLQLGESFMHGHDKFGRPICYIPVRLHRIGAHCEPSLERYTVYLIETSRLLLQPPVETAALIFDMTDFSLANMDYTPVKFMIKCFEANYPESLGVILVHKAPWIFSSIWAVIKGWLDPVVAAKVHFTKTPEDLEAIIPRKNLIKSLGGEDEYEYKYVEPIEGENDKLKDTARRDELLKTRMEMAGAFQEATLAWTASKSNSATSEEESYLKKTRTELAEKLCENYWQLDPYIRAKSMYDRLGLIPPPKEAKELSATQQLSEKMNGDTVPTAAEHTAPAV</sequence>
<dbReference type="Pfam" id="PF03765">
    <property type="entry name" value="CRAL_TRIO_N"/>
    <property type="match status" value="1"/>
</dbReference>
<feature type="compositionally biased region" description="Polar residues" evidence="1">
    <location>
        <begin position="172"/>
        <end position="189"/>
    </location>
</feature>